<evidence type="ECO:0000313" key="2">
    <source>
        <dbReference type="EMBL" id="GAA4802550.1"/>
    </source>
</evidence>
<evidence type="ECO:0000256" key="1">
    <source>
        <dbReference type="SAM" id="SignalP"/>
    </source>
</evidence>
<sequence>MKRMCLAALAALLFSGSASAAGWQSLGRLNAMTAMPDTVLCKQRVINHYRSTKPTFYPNAVIVYSANNIQFVFDLDVRSLSDLVSNSPSNSRFPTAVNAYNAQTGAKSLYGTVSVGEFRSVGIIASYVDAKGVVLGLGWPVVASELQYYEVQQFCPQ</sequence>
<name>A0ABP9BZF3_9GAMM</name>
<keyword evidence="3" id="KW-1185">Reference proteome</keyword>
<evidence type="ECO:0000313" key="3">
    <source>
        <dbReference type="Proteomes" id="UP001499959"/>
    </source>
</evidence>
<gene>
    <name evidence="2" type="ORF">GCM10023307_31590</name>
</gene>
<accession>A0ABP9BZF3</accession>
<feature type="chain" id="PRO_5045747521" evidence="1">
    <location>
        <begin position="21"/>
        <end position="157"/>
    </location>
</feature>
<dbReference type="EMBL" id="BAABJE010000017">
    <property type="protein sequence ID" value="GAA4802550.1"/>
    <property type="molecule type" value="Genomic_DNA"/>
</dbReference>
<dbReference type="RefSeq" id="WP_345304316.1">
    <property type="nucleotide sequence ID" value="NZ_BAABJE010000017.1"/>
</dbReference>
<feature type="signal peptide" evidence="1">
    <location>
        <begin position="1"/>
        <end position="20"/>
    </location>
</feature>
<reference evidence="3" key="1">
    <citation type="journal article" date="2019" name="Int. J. Syst. Evol. Microbiol.">
        <title>The Global Catalogue of Microorganisms (GCM) 10K type strain sequencing project: providing services to taxonomists for standard genome sequencing and annotation.</title>
        <authorList>
            <consortium name="The Broad Institute Genomics Platform"/>
            <consortium name="The Broad Institute Genome Sequencing Center for Infectious Disease"/>
            <person name="Wu L."/>
            <person name="Ma J."/>
        </authorList>
    </citation>
    <scope>NUCLEOTIDE SEQUENCE [LARGE SCALE GENOMIC DNA]</scope>
    <source>
        <strain evidence="3">JCM 18204</strain>
    </source>
</reference>
<organism evidence="2 3">
    <name type="scientific">Lysobacter hankyongensis</name>
    <dbReference type="NCBI Taxonomy" id="1176535"/>
    <lineage>
        <taxon>Bacteria</taxon>
        <taxon>Pseudomonadati</taxon>
        <taxon>Pseudomonadota</taxon>
        <taxon>Gammaproteobacteria</taxon>
        <taxon>Lysobacterales</taxon>
        <taxon>Lysobacteraceae</taxon>
        <taxon>Lysobacter</taxon>
    </lineage>
</organism>
<comment type="caution">
    <text evidence="2">The sequence shown here is derived from an EMBL/GenBank/DDBJ whole genome shotgun (WGS) entry which is preliminary data.</text>
</comment>
<protein>
    <submittedName>
        <fullName evidence="2">Uncharacterized protein</fullName>
    </submittedName>
</protein>
<keyword evidence="1" id="KW-0732">Signal</keyword>
<dbReference type="Proteomes" id="UP001499959">
    <property type="component" value="Unassembled WGS sequence"/>
</dbReference>
<proteinExistence type="predicted"/>